<evidence type="ECO:0000313" key="3">
    <source>
        <dbReference type="EMBL" id="MBD7959486.1"/>
    </source>
</evidence>
<keyword evidence="1" id="KW-1133">Transmembrane helix</keyword>
<sequence length="149" mass="16317">MTHLLHLLQKNETALLKTASYYVVHIGVAAAVAYAVTGNWWVALTLSLLEPSVQAVVYFLHDKAWAHAPLQRFRTLVKTASYYAVHLVVAAGVAYAVTADAVAALTLSLLEPTVQMLFFFLHEKIWEKKTQGLVHAACCAPSTAMQHTA</sequence>
<feature type="transmembrane region" description="Helical" evidence="1">
    <location>
        <begin position="14"/>
        <end position="34"/>
    </location>
</feature>
<protein>
    <submittedName>
        <fullName evidence="3">DUF2061 domain-containing protein</fullName>
    </submittedName>
</protein>
<keyword evidence="1" id="KW-0812">Transmembrane</keyword>
<comment type="caution">
    <text evidence="3">The sequence shown here is derived from an EMBL/GenBank/DDBJ whole genome shotgun (WGS) entry which is preliminary data.</text>
</comment>
<proteinExistence type="predicted"/>
<dbReference type="Proteomes" id="UP000634919">
    <property type="component" value="Unassembled WGS sequence"/>
</dbReference>
<feature type="domain" description="DUF2061" evidence="2">
    <location>
        <begin position="76"/>
        <end position="127"/>
    </location>
</feature>
<feature type="domain" description="DUF2061" evidence="2">
    <location>
        <begin position="15"/>
        <end position="66"/>
    </location>
</feature>
<gene>
    <name evidence="3" type="ORF">H9646_03250</name>
</gene>
<dbReference type="EMBL" id="JACSQK010000002">
    <property type="protein sequence ID" value="MBD7959486.1"/>
    <property type="molecule type" value="Genomic_DNA"/>
</dbReference>
<keyword evidence="4" id="KW-1185">Reference proteome</keyword>
<reference evidence="3 4" key="1">
    <citation type="submission" date="2020-08" db="EMBL/GenBank/DDBJ databases">
        <title>A Genomic Blueprint of the Chicken Gut Microbiome.</title>
        <authorList>
            <person name="Gilroy R."/>
            <person name="Ravi A."/>
            <person name="Getino M."/>
            <person name="Pursley I."/>
            <person name="Horton D.L."/>
            <person name="Alikhan N.-F."/>
            <person name="Baker D."/>
            <person name="Gharbi K."/>
            <person name="Hall N."/>
            <person name="Watson M."/>
            <person name="Adriaenssens E.M."/>
            <person name="Foster-Nyarko E."/>
            <person name="Jarju S."/>
            <person name="Secka A."/>
            <person name="Antonio M."/>
            <person name="Oren A."/>
            <person name="Chaudhuri R."/>
            <person name="La Ragione R.M."/>
            <person name="Hildebrand F."/>
            <person name="Pallen M.J."/>
        </authorList>
    </citation>
    <scope>NUCLEOTIDE SEQUENCE [LARGE SCALE GENOMIC DNA]</scope>
    <source>
        <strain evidence="3 4">Sa2CVA6</strain>
    </source>
</reference>
<evidence type="ECO:0000313" key="4">
    <source>
        <dbReference type="Proteomes" id="UP000634919"/>
    </source>
</evidence>
<name>A0ABR8S7M4_9BURK</name>
<dbReference type="InterPro" id="IPR018638">
    <property type="entry name" value="DUF2061_membrane"/>
</dbReference>
<evidence type="ECO:0000256" key="1">
    <source>
        <dbReference type="SAM" id="Phobius"/>
    </source>
</evidence>
<keyword evidence="1" id="KW-0472">Membrane</keyword>
<organism evidence="3 4">
    <name type="scientific">Comamonas avium</name>
    <dbReference type="NCBI Taxonomy" id="2762231"/>
    <lineage>
        <taxon>Bacteria</taxon>
        <taxon>Pseudomonadati</taxon>
        <taxon>Pseudomonadota</taxon>
        <taxon>Betaproteobacteria</taxon>
        <taxon>Burkholderiales</taxon>
        <taxon>Comamonadaceae</taxon>
        <taxon>Comamonas</taxon>
    </lineage>
</organism>
<accession>A0ABR8S7M4</accession>
<dbReference type="Pfam" id="PF09834">
    <property type="entry name" value="DUF2061"/>
    <property type="match status" value="2"/>
</dbReference>
<evidence type="ECO:0000259" key="2">
    <source>
        <dbReference type="Pfam" id="PF09834"/>
    </source>
</evidence>